<protein>
    <recommendedName>
        <fullName evidence="5">Chemotaxis protein methyltransferase</fullName>
        <ecNumber evidence="5">2.1.1.80</ecNumber>
    </recommendedName>
</protein>
<proteinExistence type="predicted"/>
<dbReference type="Proteomes" id="UP000192923">
    <property type="component" value="Unassembled WGS sequence"/>
</dbReference>
<evidence type="ECO:0000256" key="1">
    <source>
        <dbReference type="ARBA" id="ARBA00001541"/>
    </source>
</evidence>
<keyword evidence="3 5" id="KW-0808">Transferase</keyword>
<dbReference type="EMBL" id="FXAM01000001">
    <property type="protein sequence ID" value="SMF94117.1"/>
    <property type="molecule type" value="Genomic_DNA"/>
</dbReference>
<dbReference type="InterPro" id="IPR026024">
    <property type="entry name" value="Chemotaxis_MeTrfase_CheR"/>
</dbReference>
<evidence type="ECO:0000256" key="2">
    <source>
        <dbReference type="ARBA" id="ARBA00022603"/>
    </source>
</evidence>
<dbReference type="InterPro" id="IPR022641">
    <property type="entry name" value="CheR_N"/>
</dbReference>
<dbReference type="Gene3D" id="1.10.155.10">
    <property type="entry name" value="Chemotaxis receptor methyltransferase CheR, N-terminal domain"/>
    <property type="match status" value="1"/>
</dbReference>
<dbReference type="RefSeq" id="WP_085211212.1">
    <property type="nucleotide sequence ID" value="NZ_FXAM01000001.1"/>
</dbReference>
<organism evidence="8 9">
    <name type="scientific">Methylomagnum ishizawai</name>
    <dbReference type="NCBI Taxonomy" id="1760988"/>
    <lineage>
        <taxon>Bacteria</taxon>
        <taxon>Pseudomonadati</taxon>
        <taxon>Pseudomonadota</taxon>
        <taxon>Gammaproteobacteria</taxon>
        <taxon>Methylococcales</taxon>
        <taxon>Methylococcaceae</taxon>
        <taxon>Methylomagnum</taxon>
    </lineage>
</organism>
<dbReference type="SUPFAM" id="SSF53335">
    <property type="entry name" value="S-adenosyl-L-methionine-dependent methyltransferases"/>
    <property type="match status" value="1"/>
</dbReference>
<dbReference type="STRING" id="1760988.SAMN02949497_1424"/>
<evidence type="ECO:0000256" key="6">
    <source>
        <dbReference type="PIRSR" id="PIRSR000410-1"/>
    </source>
</evidence>
<feature type="binding site" evidence="6">
    <location>
        <position position="129"/>
    </location>
    <ligand>
        <name>S-adenosyl-L-methionine</name>
        <dbReference type="ChEBI" id="CHEBI:59789"/>
    </ligand>
</feature>
<comment type="function">
    <text evidence="5">Methylation of the membrane-bound methyl-accepting chemotaxis proteins (MCP) to form gamma-glutamyl methyl ester residues in MCP.</text>
</comment>
<dbReference type="SMART" id="SM00138">
    <property type="entry name" value="MeTrc"/>
    <property type="match status" value="1"/>
</dbReference>
<dbReference type="InterPro" id="IPR029063">
    <property type="entry name" value="SAM-dependent_MTases_sf"/>
</dbReference>
<gene>
    <name evidence="8" type="ORF">SAMN02949497_1424</name>
</gene>
<feature type="binding site" evidence="6">
    <location>
        <position position="155"/>
    </location>
    <ligand>
        <name>S-adenosyl-L-methionine</name>
        <dbReference type="ChEBI" id="CHEBI:59789"/>
    </ligand>
</feature>
<dbReference type="InterPro" id="IPR000780">
    <property type="entry name" value="CheR_MeTrfase"/>
</dbReference>
<dbReference type="PROSITE" id="PS50123">
    <property type="entry name" value="CHER"/>
    <property type="match status" value="1"/>
</dbReference>
<evidence type="ECO:0000259" key="7">
    <source>
        <dbReference type="PROSITE" id="PS50123"/>
    </source>
</evidence>
<dbReference type="InterPro" id="IPR022642">
    <property type="entry name" value="CheR_C"/>
</dbReference>
<keyword evidence="9" id="KW-1185">Reference proteome</keyword>
<name>A0A1Y6CUX4_9GAMM</name>
<feature type="binding site" evidence="6">
    <location>
        <position position="91"/>
    </location>
    <ligand>
        <name>S-adenosyl-L-methionine</name>
        <dbReference type="ChEBI" id="CHEBI:59789"/>
    </ligand>
</feature>
<dbReference type="PIRSF" id="PIRSF000410">
    <property type="entry name" value="CheR"/>
    <property type="match status" value="1"/>
</dbReference>
<dbReference type="GO" id="GO:0032259">
    <property type="term" value="P:methylation"/>
    <property type="evidence" value="ECO:0007669"/>
    <property type="project" value="UniProtKB-KW"/>
</dbReference>
<dbReference type="CDD" id="cd02440">
    <property type="entry name" value="AdoMet_MTases"/>
    <property type="match status" value="1"/>
</dbReference>
<feature type="domain" description="CheR-type methyltransferase" evidence="7">
    <location>
        <begin position="9"/>
        <end position="286"/>
    </location>
</feature>
<dbReference type="GO" id="GO:0008983">
    <property type="term" value="F:protein-glutamate O-methyltransferase activity"/>
    <property type="evidence" value="ECO:0007669"/>
    <property type="project" value="UniProtKB-EC"/>
</dbReference>
<dbReference type="OrthoDB" id="9816309at2"/>
<evidence type="ECO:0000313" key="9">
    <source>
        <dbReference type="Proteomes" id="UP000192923"/>
    </source>
</evidence>
<evidence type="ECO:0000256" key="3">
    <source>
        <dbReference type="ARBA" id="ARBA00022679"/>
    </source>
</evidence>
<dbReference type="InterPro" id="IPR050903">
    <property type="entry name" value="Bact_Chemotaxis_MeTrfase"/>
</dbReference>
<dbReference type="PANTHER" id="PTHR24422:SF19">
    <property type="entry name" value="CHEMOTAXIS PROTEIN METHYLTRANSFERASE"/>
    <property type="match status" value="1"/>
</dbReference>
<reference evidence="8 9" key="1">
    <citation type="submission" date="2016-12" db="EMBL/GenBank/DDBJ databases">
        <authorList>
            <person name="Song W.-J."/>
            <person name="Kurnit D.M."/>
        </authorList>
    </citation>
    <scope>NUCLEOTIDE SEQUENCE [LARGE SCALE GENOMIC DNA]</scope>
    <source>
        <strain evidence="8 9">175</strain>
    </source>
</reference>
<dbReference type="Gene3D" id="3.40.50.150">
    <property type="entry name" value="Vaccinia Virus protein VP39"/>
    <property type="match status" value="1"/>
</dbReference>
<evidence type="ECO:0000256" key="5">
    <source>
        <dbReference type="PIRNR" id="PIRNR000410"/>
    </source>
</evidence>
<accession>A0A1Y6CUX4</accession>
<dbReference type="PANTHER" id="PTHR24422">
    <property type="entry name" value="CHEMOTAXIS PROTEIN METHYLTRANSFERASE"/>
    <property type="match status" value="1"/>
</dbReference>
<dbReference type="Pfam" id="PF03705">
    <property type="entry name" value="CheR_N"/>
    <property type="match status" value="1"/>
</dbReference>
<dbReference type="SUPFAM" id="SSF47757">
    <property type="entry name" value="Chemotaxis receptor methyltransferase CheR, N-terminal domain"/>
    <property type="match status" value="1"/>
</dbReference>
<dbReference type="AlphaFoldDB" id="A0A1Y6CUX4"/>
<dbReference type="Pfam" id="PF01739">
    <property type="entry name" value="CheR"/>
    <property type="match status" value="1"/>
</dbReference>
<dbReference type="PRINTS" id="PR00996">
    <property type="entry name" value="CHERMTFRASE"/>
</dbReference>
<feature type="binding site" evidence="6">
    <location>
        <begin position="230"/>
        <end position="231"/>
    </location>
    <ligand>
        <name>S-adenosyl-L-methionine</name>
        <dbReference type="ChEBI" id="CHEBI:59789"/>
    </ligand>
</feature>
<feature type="binding site" evidence="6">
    <location>
        <position position="87"/>
    </location>
    <ligand>
        <name>S-adenosyl-L-methionine</name>
        <dbReference type="ChEBI" id="CHEBI:59789"/>
    </ligand>
</feature>
<evidence type="ECO:0000256" key="4">
    <source>
        <dbReference type="ARBA" id="ARBA00022691"/>
    </source>
</evidence>
<feature type="binding site" evidence="6">
    <location>
        <begin position="213"/>
        <end position="214"/>
    </location>
    <ligand>
        <name>S-adenosyl-L-methionine</name>
        <dbReference type="ChEBI" id="CHEBI:59789"/>
    </ligand>
</feature>
<keyword evidence="2 5" id="KW-0489">Methyltransferase</keyword>
<feature type="binding site" evidence="6">
    <location>
        <position position="85"/>
    </location>
    <ligand>
        <name>S-adenosyl-L-methionine</name>
        <dbReference type="ChEBI" id="CHEBI:59789"/>
    </ligand>
</feature>
<sequence>MSAPANKPGYLREFEYGLEDFERLRSLSFAYSGIRVPDDKFDMFYSRLAKRLRALGLTRFRDYCAMVEDQAGPEFTEFINAITTNLTAFFRENHHFDYLRAQVVPHWLRRNAASRRARVWSAGCSTGEEPYSIAMTLLEADTRLGGWDLKILATDLDTRVLATAAAGVYDADSVGRLEQERLRRWFLKGGGQHEGRVKVKDAVRDLVHFQQLNLIGPWDLQGPFDLIFCRNVLIYFDQPTKARLIGRYFDLLVPGGYLFIGHSESLHTFAHRFENLGQTMYRKPEAAP</sequence>
<comment type="catalytic activity">
    <reaction evidence="1 5">
        <text>L-glutamyl-[protein] + S-adenosyl-L-methionine = [protein]-L-glutamate 5-O-methyl ester + S-adenosyl-L-homocysteine</text>
        <dbReference type="Rhea" id="RHEA:24452"/>
        <dbReference type="Rhea" id="RHEA-COMP:10208"/>
        <dbReference type="Rhea" id="RHEA-COMP:10311"/>
        <dbReference type="ChEBI" id="CHEBI:29973"/>
        <dbReference type="ChEBI" id="CHEBI:57856"/>
        <dbReference type="ChEBI" id="CHEBI:59789"/>
        <dbReference type="ChEBI" id="CHEBI:82795"/>
        <dbReference type="EC" id="2.1.1.80"/>
    </reaction>
</comment>
<keyword evidence="4 5" id="KW-0949">S-adenosyl-L-methionine</keyword>
<dbReference type="InterPro" id="IPR036804">
    <property type="entry name" value="CheR_N_sf"/>
</dbReference>
<evidence type="ECO:0000313" key="8">
    <source>
        <dbReference type="EMBL" id="SMF94117.1"/>
    </source>
</evidence>
<dbReference type="EC" id="2.1.1.80" evidence="5"/>